<protein>
    <submittedName>
        <fullName evidence="2">SnoaL-like domain protein</fullName>
    </submittedName>
</protein>
<gene>
    <name evidence="2" type="ORF">I601_3822</name>
</gene>
<dbReference type="Proteomes" id="UP000077868">
    <property type="component" value="Chromosome"/>
</dbReference>
<dbReference type="InterPro" id="IPR032710">
    <property type="entry name" value="NTF2-like_dom_sf"/>
</dbReference>
<proteinExistence type="predicted"/>
<keyword evidence="3" id="KW-1185">Reference proteome</keyword>
<reference evidence="2 3" key="1">
    <citation type="submission" date="2016-03" db="EMBL/GenBank/DDBJ databases">
        <title>Complete genome sequence of a soil Actinobacterium, Nocardioides dokdonensis FR1436.</title>
        <authorList>
            <person name="Kwon S.-K."/>
            <person name="Kim K."/>
            <person name="Kim J.F."/>
        </authorList>
    </citation>
    <scope>NUCLEOTIDE SEQUENCE [LARGE SCALE GENOMIC DNA]</scope>
    <source>
        <strain evidence="2 3">FR1436</strain>
    </source>
</reference>
<sequence length="137" mass="15317">MDTPGSTTTGSPAPDPTEALVLAYWAAAEAREWTTFSALLAADLVCTYPQTRERVRGREAWARYNREYPGDWHLSVTRVVARGRQAVSEISVAVDGESWTGITFFDLDDQGLVAAVEEWWPDPYEPPSGRAHLVERY</sequence>
<dbReference type="AlphaFoldDB" id="A0A1A9GS13"/>
<dbReference type="RefSeq" id="WP_084527841.1">
    <property type="nucleotide sequence ID" value="NZ_CP015079.1"/>
</dbReference>
<evidence type="ECO:0000259" key="1">
    <source>
        <dbReference type="Pfam" id="PF12680"/>
    </source>
</evidence>
<dbReference type="Gene3D" id="3.10.450.50">
    <property type="match status" value="1"/>
</dbReference>
<dbReference type="Pfam" id="PF12680">
    <property type="entry name" value="SnoaL_2"/>
    <property type="match status" value="1"/>
</dbReference>
<dbReference type="STRING" id="1300347.I601_3822"/>
<dbReference type="SUPFAM" id="SSF54427">
    <property type="entry name" value="NTF2-like"/>
    <property type="match status" value="1"/>
</dbReference>
<dbReference type="EMBL" id="CP015079">
    <property type="protein sequence ID" value="ANH40221.1"/>
    <property type="molecule type" value="Genomic_DNA"/>
</dbReference>
<dbReference type="OrthoDB" id="3824180at2"/>
<dbReference type="KEGG" id="ndk:I601_3822"/>
<dbReference type="InterPro" id="IPR037401">
    <property type="entry name" value="SnoaL-like"/>
</dbReference>
<evidence type="ECO:0000313" key="2">
    <source>
        <dbReference type="EMBL" id="ANH40221.1"/>
    </source>
</evidence>
<feature type="domain" description="SnoaL-like" evidence="1">
    <location>
        <begin position="21"/>
        <end position="114"/>
    </location>
</feature>
<organism evidence="2 3">
    <name type="scientific">Nocardioides dokdonensis FR1436</name>
    <dbReference type="NCBI Taxonomy" id="1300347"/>
    <lineage>
        <taxon>Bacteria</taxon>
        <taxon>Bacillati</taxon>
        <taxon>Actinomycetota</taxon>
        <taxon>Actinomycetes</taxon>
        <taxon>Propionibacteriales</taxon>
        <taxon>Nocardioidaceae</taxon>
        <taxon>Nocardioides</taxon>
    </lineage>
</organism>
<name>A0A1A9GS13_9ACTN</name>
<dbReference type="PATRIC" id="fig|1300347.3.peg.3828"/>
<accession>A0A1A9GS13</accession>
<evidence type="ECO:0000313" key="3">
    <source>
        <dbReference type="Proteomes" id="UP000077868"/>
    </source>
</evidence>